<reference evidence="2 3" key="1">
    <citation type="submission" date="2018-08" db="EMBL/GenBank/DDBJ databases">
        <title>Aphanomyces genome sequencing and annotation.</title>
        <authorList>
            <person name="Minardi D."/>
            <person name="Oidtmann B."/>
            <person name="Van Der Giezen M."/>
            <person name="Studholme D.J."/>
        </authorList>
    </citation>
    <scope>NUCLEOTIDE SEQUENCE [LARGE SCALE GENOMIC DNA]</scope>
    <source>
        <strain evidence="2 3">NJM0002</strain>
    </source>
</reference>
<gene>
    <name evidence="2" type="ORF">DYB32_002613</name>
</gene>
<name>A0A3R7ACF4_9STRA</name>
<evidence type="ECO:0000313" key="2">
    <source>
        <dbReference type="EMBL" id="RHY32399.1"/>
    </source>
</evidence>
<feature type="compositionally biased region" description="Basic and acidic residues" evidence="1">
    <location>
        <begin position="90"/>
        <end position="101"/>
    </location>
</feature>
<comment type="caution">
    <text evidence="2">The sequence shown here is derived from an EMBL/GenBank/DDBJ whole genome shotgun (WGS) entry which is preliminary data.</text>
</comment>
<organism evidence="2 3">
    <name type="scientific">Aphanomyces invadans</name>
    <dbReference type="NCBI Taxonomy" id="157072"/>
    <lineage>
        <taxon>Eukaryota</taxon>
        <taxon>Sar</taxon>
        <taxon>Stramenopiles</taxon>
        <taxon>Oomycota</taxon>
        <taxon>Saprolegniomycetes</taxon>
        <taxon>Saprolegniales</taxon>
        <taxon>Verrucalvaceae</taxon>
        <taxon>Aphanomyces</taxon>
    </lineage>
</organism>
<keyword evidence="3" id="KW-1185">Reference proteome</keyword>
<feature type="compositionally biased region" description="Polar residues" evidence="1">
    <location>
        <begin position="1"/>
        <end position="16"/>
    </location>
</feature>
<dbReference type="EMBL" id="QUSY01000139">
    <property type="protein sequence ID" value="RHY32399.1"/>
    <property type="molecule type" value="Genomic_DNA"/>
</dbReference>
<feature type="region of interest" description="Disordered" evidence="1">
    <location>
        <begin position="1"/>
        <end position="34"/>
    </location>
</feature>
<dbReference type="Proteomes" id="UP000285060">
    <property type="component" value="Unassembled WGS sequence"/>
</dbReference>
<dbReference type="VEuPathDB" id="FungiDB:H310_14211"/>
<dbReference type="AlphaFoldDB" id="A0A3R7ACF4"/>
<sequence>MSTASPLASAQTSKLSLGQGFRAESPVQAGGAKTGLPISATEATTLGNVKSLCDANAFHGIARRHPSDVAPPDQGMHTMSDDPVSPVSVDESHPDTPKEESTPQDESSTLPPPARKSGGGRESFNRDDVFKWQPSSDADPAQVALWKEAVAEKIRSVERFQFGGKILHDFIDSLKTELNDLRDNMFG</sequence>
<proteinExistence type="predicted"/>
<evidence type="ECO:0000256" key="1">
    <source>
        <dbReference type="SAM" id="MobiDB-lite"/>
    </source>
</evidence>
<accession>A0A3R7ACF4</accession>
<protein>
    <submittedName>
        <fullName evidence="2">Uncharacterized protein</fullName>
    </submittedName>
</protein>
<feature type="region of interest" description="Disordered" evidence="1">
    <location>
        <begin position="63"/>
        <end position="139"/>
    </location>
</feature>
<evidence type="ECO:0000313" key="3">
    <source>
        <dbReference type="Proteomes" id="UP000285060"/>
    </source>
</evidence>